<dbReference type="EMBL" id="JAPDGR010000236">
    <property type="protein sequence ID" value="KAJ2993023.1"/>
    <property type="molecule type" value="Genomic_DNA"/>
</dbReference>
<accession>A0ACC1PKL5</accession>
<evidence type="ECO:0000313" key="2">
    <source>
        <dbReference type="Proteomes" id="UP001143856"/>
    </source>
</evidence>
<proteinExistence type="predicted"/>
<comment type="caution">
    <text evidence="1">The sequence shown here is derived from an EMBL/GenBank/DDBJ whole genome shotgun (WGS) entry which is preliminary data.</text>
</comment>
<evidence type="ECO:0000313" key="1">
    <source>
        <dbReference type="EMBL" id="KAJ2993023.1"/>
    </source>
</evidence>
<organism evidence="1 2">
    <name type="scientific">Xylaria curta</name>
    <dbReference type="NCBI Taxonomy" id="42375"/>
    <lineage>
        <taxon>Eukaryota</taxon>
        <taxon>Fungi</taxon>
        <taxon>Dikarya</taxon>
        <taxon>Ascomycota</taxon>
        <taxon>Pezizomycotina</taxon>
        <taxon>Sordariomycetes</taxon>
        <taxon>Xylariomycetidae</taxon>
        <taxon>Xylariales</taxon>
        <taxon>Xylariaceae</taxon>
        <taxon>Xylaria</taxon>
    </lineage>
</organism>
<reference evidence="1" key="1">
    <citation type="submission" date="2022-10" db="EMBL/GenBank/DDBJ databases">
        <title>Genome Sequence of Xylaria curta.</title>
        <authorList>
            <person name="Buettner E."/>
        </authorList>
    </citation>
    <scope>NUCLEOTIDE SEQUENCE</scope>
    <source>
        <strain evidence="1">Babe10</strain>
    </source>
</reference>
<name>A0ACC1PKL5_9PEZI</name>
<gene>
    <name evidence="1" type="ORF">NUW58_g1973</name>
</gene>
<protein>
    <submittedName>
        <fullName evidence="1">Uncharacterized protein</fullName>
    </submittedName>
</protein>
<sequence length="181" mass="19465">MITHGNTFQQVLPRQAVVNCTTNRCNYIKLPVGATAFVSVCQTWQGRVVRGIPEVNLDGGVHNLGTWFKSSISPNGWIWGDISFLEGCDGGGSVAATDGSNASRKCHEDLLTGAPSSAFATKQTGTKALAKLVGDTPNEIARDWELSKCSAGEVWIDEDNSDPVIKSTNGRLEFVFYKGRA</sequence>
<dbReference type="Proteomes" id="UP001143856">
    <property type="component" value="Unassembled WGS sequence"/>
</dbReference>
<keyword evidence="2" id="KW-1185">Reference proteome</keyword>